<comment type="caution">
    <text evidence="4">The sequence shown here is derived from an EMBL/GenBank/DDBJ whole genome shotgun (WGS) entry which is preliminary data.</text>
</comment>
<dbReference type="CDD" id="cd08023">
    <property type="entry name" value="GH16_laminarinase_like"/>
    <property type="match status" value="1"/>
</dbReference>
<sequence length="306" mass="33622">MSDGKAAWGPRLQALAAVVAGGLLAVGTAVHVVGDSGGRTVRAQQDSDAPRPATKGASSAVDPNTRLPRRGWKVVWSDEFGGRGAPSPGKWFIQSGDRGGWGVGGLAYYHQANVRRNGRGQLVIAATKDTSGTKCWYGRCQYRSGRIQTAGHFSLAYGRFAARIKFPTGKGIFPAFWLQSQHARYGSKRYAEIDIAEIFGARPQQVLGAAHHTRRVRNLTATLSRPVDSGYRLYGVDWSPTEIRWWVDGKVYGRMKRYPGWSFDQPMQIILNLQVGGKWQGPPDASTPFPAAMSVDWVRVYESLRD</sequence>
<evidence type="ECO:0000256" key="2">
    <source>
        <dbReference type="SAM" id="MobiDB-lite"/>
    </source>
</evidence>
<dbReference type="PROSITE" id="PS51762">
    <property type="entry name" value="GH16_2"/>
    <property type="match status" value="1"/>
</dbReference>
<evidence type="ECO:0000313" key="4">
    <source>
        <dbReference type="EMBL" id="GAA2576255.1"/>
    </source>
</evidence>
<dbReference type="PANTHER" id="PTHR10963:SF55">
    <property type="entry name" value="GLYCOSIDE HYDROLASE FAMILY 16 PROTEIN"/>
    <property type="match status" value="1"/>
</dbReference>
<dbReference type="Gene3D" id="2.60.120.200">
    <property type="match status" value="1"/>
</dbReference>
<keyword evidence="5" id="KW-1185">Reference proteome</keyword>
<dbReference type="Proteomes" id="UP001501509">
    <property type="component" value="Unassembled WGS sequence"/>
</dbReference>
<dbReference type="PANTHER" id="PTHR10963">
    <property type="entry name" value="GLYCOSYL HYDROLASE-RELATED"/>
    <property type="match status" value="1"/>
</dbReference>
<organism evidence="4 5">
    <name type="scientific">Actinomadura fulvescens</name>
    <dbReference type="NCBI Taxonomy" id="46160"/>
    <lineage>
        <taxon>Bacteria</taxon>
        <taxon>Bacillati</taxon>
        <taxon>Actinomycetota</taxon>
        <taxon>Actinomycetes</taxon>
        <taxon>Streptosporangiales</taxon>
        <taxon>Thermomonosporaceae</taxon>
        <taxon>Actinomadura</taxon>
    </lineage>
</organism>
<reference evidence="4 5" key="1">
    <citation type="journal article" date="2019" name="Int. J. Syst. Evol. Microbiol.">
        <title>The Global Catalogue of Microorganisms (GCM) 10K type strain sequencing project: providing services to taxonomists for standard genome sequencing and annotation.</title>
        <authorList>
            <consortium name="The Broad Institute Genomics Platform"/>
            <consortium name="The Broad Institute Genome Sequencing Center for Infectious Disease"/>
            <person name="Wu L."/>
            <person name="Ma J."/>
        </authorList>
    </citation>
    <scope>NUCLEOTIDE SEQUENCE [LARGE SCALE GENOMIC DNA]</scope>
    <source>
        <strain evidence="4 5">JCM 6833</strain>
    </source>
</reference>
<comment type="similarity">
    <text evidence="1">Belongs to the glycosyl hydrolase 16 family.</text>
</comment>
<dbReference type="InterPro" id="IPR013320">
    <property type="entry name" value="ConA-like_dom_sf"/>
</dbReference>
<dbReference type="InterPro" id="IPR050546">
    <property type="entry name" value="Glycosyl_Hydrlase_16"/>
</dbReference>
<feature type="domain" description="GH16" evidence="3">
    <location>
        <begin position="44"/>
        <end position="306"/>
    </location>
</feature>
<dbReference type="InterPro" id="IPR000757">
    <property type="entry name" value="Beta-glucanase-like"/>
</dbReference>
<protein>
    <recommendedName>
        <fullName evidence="3">GH16 domain-containing protein</fullName>
    </recommendedName>
</protein>
<dbReference type="SUPFAM" id="SSF49899">
    <property type="entry name" value="Concanavalin A-like lectins/glucanases"/>
    <property type="match status" value="1"/>
</dbReference>
<dbReference type="Pfam" id="PF00722">
    <property type="entry name" value="Glyco_hydro_16"/>
    <property type="match status" value="1"/>
</dbReference>
<dbReference type="EMBL" id="BAAATD010000001">
    <property type="protein sequence ID" value="GAA2576255.1"/>
    <property type="molecule type" value="Genomic_DNA"/>
</dbReference>
<name>A0ABN3PDA1_9ACTN</name>
<evidence type="ECO:0000313" key="5">
    <source>
        <dbReference type="Proteomes" id="UP001501509"/>
    </source>
</evidence>
<feature type="region of interest" description="Disordered" evidence="2">
    <location>
        <begin position="38"/>
        <end position="65"/>
    </location>
</feature>
<evidence type="ECO:0000259" key="3">
    <source>
        <dbReference type="PROSITE" id="PS51762"/>
    </source>
</evidence>
<evidence type="ECO:0000256" key="1">
    <source>
        <dbReference type="ARBA" id="ARBA00006865"/>
    </source>
</evidence>
<dbReference type="RefSeq" id="WP_344537377.1">
    <property type="nucleotide sequence ID" value="NZ_BAAATD010000001.1"/>
</dbReference>
<gene>
    <name evidence="4" type="ORF">GCM10010411_05820</name>
</gene>
<accession>A0ABN3PDA1</accession>
<proteinExistence type="inferred from homology"/>